<proteinExistence type="predicted"/>
<reference evidence="1" key="1">
    <citation type="submission" date="2018-05" db="EMBL/GenBank/DDBJ databases">
        <authorList>
            <person name="Lanie J.A."/>
            <person name="Ng W.-L."/>
            <person name="Kazmierczak K.M."/>
            <person name="Andrzejewski T.M."/>
            <person name="Davidsen T.M."/>
            <person name="Wayne K.J."/>
            <person name="Tettelin H."/>
            <person name="Glass J.I."/>
            <person name="Rusch D."/>
            <person name="Podicherti R."/>
            <person name="Tsui H.-C.T."/>
            <person name="Winkler M.E."/>
        </authorList>
    </citation>
    <scope>NUCLEOTIDE SEQUENCE</scope>
</reference>
<sequence length="114" mass="13195">MFVISFLITSCVMLTRAEANGALSGQIDDELIVPSPMQIRDFAPQPNQLMIVTYANERIFIYRIQKIIPKPDCNQVKYDEHRRIRITTQAVSQAYEYVLEPMPIMVSEWVPYAN</sequence>
<name>A0A383BI84_9ZZZZ</name>
<evidence type="ECO:0000313" key="1">
    <source>
        <dbReference type="EMBL" id="SVE19847.1"/>
    </source>
</evidence>
<gene>
    <name evidence="1" type="ORF">METZ01_LOCUS472701</name>
</gene>
<protein>
    <submittedName>
        <fullName evidence="1">Uncharacterized protein</fullName>
    </submittedName>
</protein>
<dbReference type="AlphaFoldDB" id="A0A383BI84"/>
<dbReference type="EMBL" id="UINC01200797">
    <property type="protein sequence ID" value="SVE19847.1"/>
    <property type="molecule type" value="Genomic_DNA"/>
</dbReference>
<accession>A0A383BI84</accession>
<organism evidence="1">
    <name type="scientific">marine metagenome</name>
    <dbReference type="NCBI Taxonomy" id="408172"/>
    <lineage>
        <taxon>unclassified sequences</taxon>
        <taxon>metagenomes</taxon>
        <taxon>ecological metagenomes</taxon>
    </lineage>
</organism>